<keyword evidence="1" id="KW-0812">Transmembrane</keyword>
<keyword evidence="1" id="KW-0472">Membrane</keyword>
<reference evidence="3" key="1">
    <citation type="submission" date="2014-09" db="EMBL/GenBank/DDBJ databases">
        <authorList>
            <person name="Sharma Rahul"/>
            <person name="Thines Marco"/>
        </authorList>
    </citation>
    <scope>NUCLEOTIDE SEQUENCE [LARGE SCALE GENOMIC DNA]</scope>
</reference>
<dbReference type="Proteomes" id="UP000054928">
    <property type="component" value="Unassembled WGS sequence"/>
</dbReference>
<proteinExistence type="predicted"/>
<evidence type="ECO:0000313" key="3">
    <source>
        <dbReference type="Proteomes" id="UP000054928"/>
    </source>
</evidence>
<dbReference type="EMBL" id="CCYD01001572">
    <property type="protein sequence ID" value="CEG45463.1"/>
    <property type="molecule type" value="Genomic_DNA"/>
</dbReference>
<dbReference type="GeneID" id="36396811"/>
<protein>
    <submittedName>
        <fullName evidence="2">Uncharacterized protein</fullName>
    </submittedName>
</protein>
<keyword evidence="3" id="KW-1185">Reference proteome</keyword>
<evidence type="ECO:0000313" key="2">
    <source>
        <dbReference type="EMBL" id="CEG45463.1"/>
    </source>
</evidence>
<dbReference type="AlphaFoldDB" id="A0A0P1AVB3"/>
<name>A0A0P1AVB3_PLAHL</name>
<feature type="transmembrane region" description="Helical" evidence="1">
    <location>
        <begin position="49"/>
        <end position="67"/>
    </location>
</feature>
<keyword evidence="1" id="KW-1133">Transmembrane helix</keyword>
<sequence length="105" mass="12149">MNDSLSEARGDFSSPPPISYHRMLRHAKHAVMSLTFLFRLDIRRSRKTCLFQLNAILSALAPLLLFYRVFQQLVYHFAVYCFLPDFSLLRLAHFSPTMLSSVLPS</sequence>
<organism evidence="2 3">
    <name type="scientific">Plasmopara halstedii</name>
    <name type="common">Downy mildew of sunflower</name>
    <dbReference type="NCBI Taxonomy" id="4781"/>
    <lineage>
        <taxon>Eukaryota</taxon>
        <taxon>Sar</taxon>
        <taxon>Stramenopiles</taxon>
        <taxon>Oomycota</taxon>
        <taxon>Peronosporomycetes</taxon>
        <taxon>Peronosporales</taxon>
        <taxon>Peronosporaceae</taxon>
        <taxon>Plasmopara</taxon>
    </lineage>
</organism>
<dbReference type="RefSeq" id="XP_024581832.1">
    <property type="nucleotide sequence ID" value="XM_024716210.1"/>
</dbReference>
<evidence type="ECO:0000256" key="1">
    <source>
        <dbReference type="SAM" id="Phobius"/>
    </source>
</evidence>
<accession>A0A0P1AVB3</accession>